<evidence type="ECO:0000256" key="1">
    <source>
        <dbReference type="SAM" id="Phobius"/>
    </source>
</evidence>
<gene>
    <name evidence="2" type="ORF">FOKN1_0663</name>
</gene>
<feature type="transmembrane region" description="Helical" evidence="1">
    <location>
        <begin position="254"/>
        <end position="275"/>
    </location>
</feature>
<dbReference type="Gene3D" id="1.20.1250.20">
    <property type="entry name" value="MFS general substrate transporter like domains"/>
    <property type="match status" value="2"/>
</dbReference>
<feature type="transmembrane region" description="Helical" evidence="1">
    <location>
        <begin position="366"/>
        <end position="388"/>
    </location>
</feature>
<dbReference type="SUPFAM" id="SSF103473">
    <property type="entry name" value="MFS general substrate transporter"/>
    <property type="match status" value="1"/>
</dbReference>
<organism evidence="2 3">
    <name type="scientific">Thiohalobacter thiocyanaticus</name>
    <dbReference type="NCBI Taxonomy" id="585455"/>
    <lineage>
        <taxon>Bacteria</taxon>
        <taxon>Pseudomonadati</taxon>
        <taxon>Pseudomonadota</taxon>
        <taxon>Gammaproteobacteria</taxon>
        <taxon>Thiohalobacterales</taxon>
        <taxon>Thiohalobacteraceae</taxon>
        <taxon>Thiohalobacter</taxon>
    </lineage>
</organism>
<name>A0A1Z4VNI3_9GAMM</name>
<dbReference type="EMBL" id="AP018052">
    <property type="protein sequence ID" value="BAZ93065.1"/>
    <property type="molecule type" value="Genomic_DNA"/>
</dbReference>
<dbReference type="AlphaFoldDB" id="A0A1Z4VNI3"/>
<feature type="transmembrane region" description="Helical" evidence="1">
    <location>
        <begin position="171"/>
        <end position="195"/>
    </location>
</feature>
<feature type="transmembrane region" description="Helical" evidence="1">
    <location>
        <begin position="339"/>
        <end position="360"/>
    </location>
</feature>
<feature type="transmembrane region" description="Helical" evidence="1">
    <location>
        <begin position="282"/>
        <end position="300"/>
    </location>
</feature>
<proteinExistence type="predicted"/>
<feature type="transmembrane region" description="Helical" evidence="1">
    <location>
        <begin position="89"/>
        <end position="112"/>
    </location>
</feature>
<sequence>MPRFLHARYRRHAISVRLRFLTPLLLAAIALGLTGRSVELTLPMVLSSAAGDFGLSNRQLGLFAMAEVLGVTLASASSIWWLRHTRPAQLALVGILAFIAGNALTPFVPVGWLFPVRFLTALLGEGALLIVATALLGGAAQASRVYAFYMAAQMLLGALLLTLQGQLASQIGLLGVMTSFVGLGLLTLLALPFVLHSGYQAGDEASGTGVHGRLGLSAVLLLAAMGLFHMGVGGAWAFLQQRGGQLGLDFSSGGWVMSAIMASGMLGTGIAVLGGQTLGYRLPFWLGTIGLAAGGTLAGLVDGLLWLFAGGMLLMIGWNLVVPYQIAALGRRGPVAGQLALVPASQGAGLAAGPMLVGWMASADDYTIIALVSSVSAALALLCSLWGLREQDS</sequence>
<dbReference type="RefSeq" id="WP_096364726.1">
    <property type="nucleotide sequence ID" value="NZ_AP018052.1"/>
</dbReference>
<evidence type="ECO:0000313" key="3">
    <source>
        <dbReference type="Proteomes" id="UP000218765"/>
    </source>
</evidence>
<evidence type="ECO:0000313" key="2">
    <source>
        <dbReference type="EMBL" id="BAZ93065.1"/>
    </source>
</evidence>
<keyword evidence="1" id="KW-0812">Transmembrane</keyword>
<feature type="transmembrane region" description="Helical" evidence="1">
    <location>
        <begin position="60"/>
        <end position="82"/>
    </location>
</feature>
<dbReference type="InterPro" id="IPR036259">
    <property type="entry name" value="MFS_trans_sf"/>
</dbReference>
<keyword evidence="1" id="KW-1133">Transmembrane helix</keyword>
<protein>
    <submittedName>
        <fullName evidence="2">Permeases</fullName>
    </submittedName>
</protein>
<feature type="transmembrane region" description="Helical" evidence="1">
    <location>
        <begin position="306"/>
        <end position="327"/>
    </location>
</feature>
<dbReference type="OrthoDB" id="6262805at2"/>
<keyword evidence="1" id="KW-0472">Membrane</keyword>
<feature type="transmembrane region" description="Helical" evidence="1">
    <location>
        <begin position="216"/>
        <end position="239"/>
    </location>
</feature>
<dbReference type="KEGG" id="ttc:FOKN1_0663"/>
<keyword evidence="3" id="KW-1185">Reference proteome</keyword>
<accession>A0A1Z4VNI3</accession>
<feature type="transmembrane region" description="Helical" evidence="1">
    <location>
        <begin position="118"/>
        <end position="139"/>
    </location>
</feature>
<feature type="transmembrane region" description="Helical" evidence="1">
    <location>
        <begin position="146"/>
        <end position="165"/>
    </location>
</feature>
<reference evidence="2 3" key="1">
    <citation type="submission" date="2017-05" db="EMBL/GenBank/DDBJ databases">
        <title>Thiocyanate degradation by Thiohalobacter thiocyanaticus FOKN1.</title>
        <authorList>
            <person name="Oshiki M."/>
            <person name="Fukushima T."/>
            <person name="Kawano S."/>
            <person name="Nakagawa J."/>
        </authorList>
    </citation>
    <scope>NUCLEOTIDE SEQUENCE [LARGE SCALE GENOMIC DNA]</scope>
    <source>
        <strain evidence="2 3">FOKN1</strain>
    </source>
</reference>
<dbReference type="Proteomes" id="UP000218765">
    <property type="component" value="Chromosome"/>
</dbReference>